<proteinExistence type="predicted"/>
<accession>R4X6D6</accession>
<dbReference type="SUPFAM" id="SSF69118">
    <property type="entry name" value="AhpD-like"/>
    <property type="match status" value="1"/>
</dbReference>
<dbReference type="Proteomes" id="UP000013776">
    <property type="component" value="Unassembled WGS sequence"/>
</dbReference>
<protein>
    <recommendedName>
        <fullName evidence="3">Carboxymuconolactone decarboxylase-like domain-containing protein</fullName>
    </recommendedName>
</protein>
<sequence length="160" mass="17836">MPPMLRESYAGVARQTAPVPGKKAPAYTEFLEQGREFLTEVYGQTQAQHIEDALYTMSPRLGHYAVPLVYGGVYADTTALSIREACVLMFMCNMAVDTPKQAIGHIDSSRRQGATKGDLLNVGIMVRSIAEMYNVKLTKWELIMETVDTDVVNDRNPYEV</sequence>
<reference evidence="1 2" key="1">
    <citation type="journal article" date="2013" name="MBio">
        <title>Genome sequencing of the plant pathogen Taphrina deformans, the causal agent of peach leaf curl.</title>
        <authorList>
            <person name="Cisse O.H."/>
            <person name="Almeida J.M.G.C.F."/>
            <person name="Fonseca A."/>
            <person name="Kumar A.A."/>
            <person name="Salojaervi J."/>
            <person name="Overmyer K."/>
            <person name="Hauser P.M."/>
            <person name="Pagni M."/>
        </authorList>
    </citation>
    <scope>NUCLEOTIDE SEQUENCE [LARGE SCALE GENOMIC DNA]</scope>
    <source>
        <strain evidence="2">PYCC 5710 / ATCC 11124 / CBS 356.35 / IMI 108563 / JCM 9778 / NBRC 8474</strain>
    </source>
</reference>
<evidence type="ECO:0008006" key="3">
    <source>
        <dbReference type="Google" id="ProtNLM"/>
    </source>
</evidence>
<dbReference type="EMBL" id="CAHR02000004">
    <property type="protein sequence ID" value="CCG80629.1"/>
    <property type="molecule type" value="Genomic_DNA"/>
</dbReference>
<comment type="caution">
    <text evidence="1">The sequence shown here is derived from an EMBL/GenBank/DDBJ whole genome shotgun (WGS) entry which is preliminary data.</text>
</comment>
<evidence type="ECO:0000313" key="1">
    <source>
        <dbReference type="EMBL" id="CCG80629.1"/>
    </source>
</evidence>
<dbReference type="VEuPathDB" id="FungiDB:TAPDE_000159"/>
<evidence type="ECO:0000313" key="2">
    <source>
        <dbReference type="Proteomes" id="UP000013776"/>
    </source>
</evidence>
<dbReference type="AlphaFoldDB" id="R4X6D6"/>
<organism evidence="1 2">
    <name type="scientific">Taphrina deformans (strain PYCC 5710 / ATCC 11124 / CBS 356.35 / IMI 108563 / JCM 9778 / NBRC 8474)</name>
    <name type="common">Peach leaf curl fungus</name>
    <name type="synonym">Lalaria deformans</name>
    <dbReference type="NCBI Taxonomy" id="1097556"/>
    <lineage>
        <taxon>Eukaryota</taxon>
        <taxon>Fungi</taxon>
        <taxon>Dikarya</taxon>
        <taxon>Ascomycota</taxon>
        <taxon>Taphrinomycotina</taxon>
        <taxon>Taphrinomycetes</taxon>
        <taxon>Taphrinales</taxon>
        <taxon>Taphrinaceae</taxon>
        <taxon>Taphrina</taxon>
    </lineage>
</organism>
<dbReference type="Gene3D" id="1.20.1290.10">
    <property type="entry name" value="AhpD-like"/>
    <property type="match status" value="1"/>
</dbReference>
<dbReference type="InterPro" id="IPR029032">
    <property type="entry name" value="AhpD-like"/>
</dbReference>
<gene>
    <name evidence="1" type="ORF">TAPDE_000159</name>
</gene>
<name>R4X6D6_TAPDE</name>
<keyword evidence="2" id="KW-1185">Reference proteome</keyword>